<accession>A0A0K1EF13</accession>
<name>A0A0K1EF13_CHOCO</name>
<evidence type="ECO:0000313" key="3">
    <source>
        <dbReference type="Proteomes" id="UP000067626"/>
    </source>
</evidence>
<organism evidence="2 3">
    <name type="scientific">Chondromyces crocatus</name>
    <dbReference type="NCBI Taxonomy" id="52"/>
    <lineage>
        <taxon>Bacteria</taxon>
        <taxon>Pseudomonadati</taxon>
        <taxon>Myxococcota</taxon>
        <taxon>Polyangia</taxon>
        <taxon>Polyangiales</taxon>
        <taxon>Polyangiaceae</taxon>
        <taxon>Chondromyces</taxon>
    </lineage>
</organism>
<feature type="compositionally biased region" description="Acidic residues" evidence="1">
    <location>
        <begin position="43"/>
        <end position="52"/>
    </location>
</feature>
<evidence type="ECO:0008006" key="4">
    <source>
        <dbReference type="Google" id="ProtNLM"/>
    </source>
</evidence>
<proteinExistence type="predicted"/>
<dbReference type="EMBL" id="CP012159">
    <property type="protein sequence ID" value="AKT39282.1"/>
    <property type="molecule type" value="Genomic_DNA"/>
</dbReference>
<evidence type="ECO:0000256" key="1">
    <source>
        <dbReference type="SAM" id="MobiDB-lite"/>
    </source>
</evidence>
<dbReference type="STRING" id="52.CMC5_034300"/>
<gene>
    <name evidence="2" type="ORF">CMC5_034300</name>
</gene>
<dbReference type="KEGG" id="ccro:CMC5_034300"/>
<feature type="region of interest" description="Disordered" evidence="1">
    <location>
        <begin position="26"/>
        <end position="58"/>
    </location>
</feature>
<dbReference type="AlphaFoldDB" id="A0A0K1EF13"/>
<dbReference type="OrthoDB" id="5517133at2"/>
<reference evidence="2 3" key="1">
    <citation type="submission" date="2015-07" db="EMBL/GenBank/DDBJ databases">
        <title>Genome analysis of myxobacterium Chondromyces crocatus Cm c5 reveals a high potential for natural compound synthesis and the genetic basis for the loss of fruiting body formation.</title>
        <authorList>
            <person name="Zaburannyi N."/>
            <person name="Bunk B."/>
            <person name="Maier J."/>
            <person name="Overmann J."/>
            <person name="Mueller R."/>
        </authorList>
    </citation>
    <scope>NUCLEOTIDE SEQUENCE [LARGE SCALE GENOMIC DNA]</scope>
    <source>
        <strain evidence="2 3">Cm c5</strain>
    </source>
</reference>
<protein>
    <recommendedName>
        <fullName evidence="4">DUF4178 domain-containing protein</fullName>
    </recommendedName>
</protein>
<dbReference type="Proteomes" id="UP000067626">
    <property type="component" value="Chromosome"/>
</dbReference>
<keyword evidence="3" id="KW-1185">Reference proteome</keyword>
<dbReference type="RefSeq" id="WP_050431401.1">
    <property type="nucleotide sequence ID" value="NZ_CP012159.1"/>
</dbReference>
<evidence type="ECO:0000313" key="2">
    <source>
        <dbReference type="EMBL" id="AKT39282.1"/>
    </source>
</evidence>
<sequence length="209" mass="22217">MSLLLIGAATVVMAAAAGYVAARRHQSELPPPNAVARRRDPSDPDPDEDDTPASDPFEALPLRLGDVVQVDREERWLAGAVLARDRREVVAAIFLAPEGAEQHAVAAFAPPRRDIYWLRPAQADAPAEPPATLEIGGTAMQRRSRRPVALQRLGKGTPEVGDEGVLALYDAGPGRVAVVLGTAGRTFAWAGKPVDPGRYDRLGHGGDCP</sequence>